<protein>
    <submittedName>
        <fullName evidence="1">Uncharacterized protein</fullName>
    </submittedName>
</protein>
<gene>
    <name evidence="1" type="ORF">DPMN_113657</name>
</gene>
<name>A0A9D4QRR3_DREPO</name>
<keyword evidence="2" id="KW-1185">Reference proteome</keyword>
<sequence>MNDYVGHSFIKLPGDIGDLSWHSVVSQKSPEGRPVNAAERLFIDMKLSFIVKFNSGIVLVWNNGLRSDPCPISPFESLRVGHENAGLLRLSSV</sequence>
<reference evidence="1" key="1">
    <citation type="journal article" date="2019" name="bioRxiv">
        <title>The Genome of the Zebra Mussel, Dreissena polymorpha: A Resource for Invasive Species Research.</title>
        <authorList>
            <person name="McCartney M.A."/>
            <person name="Auch B."/>
            <person name="Kono T."/>
            <person name="Mallez S."/>
            <person name="Zhang Y."/>
            <person name="Obille A."/>
            <person name="Becker A."/>
            <person name="Abrahante J.E."/>
            <person name="Garbe J."/>
            <person name="Badalamenti J.P."/>
            <person name="Herman A."/>
            <person name="Mangelson H."/>
            <person name="Liachko I."/>
            <person name="Sullivan S."/>
            <person name="Sone E.D."/>
            <person name="Koren S."/>
            <person name="Silverstein K.A.T."/>
            <person name="Beckman K.B."/>
            <person name="Gohl D.M."/>
        </authorList>
    </citation>
    <scope>NUCLEOTIDE SEQUENCE</scope>
    <source>
        <strain evidence="1">Duluth1</strain>
        <tissue evidence="1">Whole animal</tissue>
    </source>
</reference>
<comment type="caution">
    <text evidence="1">The sequence shown here is derived from an EMBL/GenBank/DDBJ whole genome shotgun (WGS) entry which is preliminary data.</text>
</comment>
<dbReference type="Proteomes" id="UP000828390">
    <property type="component" value="Unassembled WGS sequence"/>
</dbReference>
<proteinExistence type="predicted"/>
<evidence type="ECO:0000313" key="2">
    <source>
        <dbReference type="Proteomes" id="UP000828390"/>
    </source>
</evidence>
<evidence type="ECO:0000313" key="1">
    <source>
        <dbReference type="EMBL" id="KAH3840212.1"/>
    </source>
</evidence>
<organism evidence="1 2">
    <name type="scientific">Dreissena polymorpha</name>
    <name type="common">Zebra mussel</name>
    <name type="synonym">Mytilus polymorpha</name>
    <dbReference type="NCBI Taxonomy" id="45954"/>
    <lineage>
        <taxon>Eukaryota</taxon>
        <taxon>Metazoa</taxon>
        <taxon>Spiralia</taxon>
        <taxon>Lophotrochozoa</taxon>
        <taxon>Mollusca</taxon>
        <taxon>Bivalvia</taxon>
        <taxon>Autobranchia</taxon>
        <taxon>Heteroconchia</taxon>
        <taxon>Euheterodonta</taxon>
        <taxon>Imparidentia</taxon>
        <taxon>Neoheterodontei</taxon>
        <taxon>Myida</taxon>
        <taxon>Dreissenoidea</taxon>
        <taxon>Dreissenidae</taxon>
        <taxon>Dreissena</taxon>
    </lineage>
</organism>
<dbReference type="EMBL" id="JAIWYP010000004">
    <property type="protein sequence ID" value="KAH3840212.1"/>
    <property type="molecule type" value="Genomic_DNA"/>
</dbReference>
<dbReference type="AlphaFoldDB" id="A0A9D4QRR3"/>
<accession>A0A9D4QRR3</accession>
<reference evidence="1" key="2">
    <citation type="submission" date="2020-11" db="EMBL/GenBank/DDBJ databases">
        <authorList>
            <person name="McCartney M.A."/>
            <person name="Auch B."/>
            <person name="Kono T."/>
            <person name="Mallez S."/>
            <person name="Becker A."/>
            <person name="Gohl D.M."/>
            <person name="Silverstein K.A.T."/>
            <person name="Koren S."/>
            <person name="Bechman K.B."/>
            <person name="Herman A."/>
            <person name="Abrahante J.E."/>
            <person name="Garbe J."/>
        </authorList>
    </citation>
    <scope>NUCLEOTIDE SEQUENCE</scope>
    <source>
        <strain evidence="1">Duluth1</strain>
        <tissue evidence="1">Whole animal</tissue>
    </source>
</reference>